<dbReference type="OrthoDB" id="9801699at2"/>
<dbReference type="Proteomes" id="UP000268623">
    <property type="component" value="Unassembled WGS sequence"/>
</dbReference>
<keyword evidence="2" id="KW-0285">Flavoprotein</keyword>
<reference evidence="7 8" key="1">
    <citation type="submission" date="2018-08" db="EMBL/GenBank/DDBJ databases">
        <title>Genome sequence of Methylocystis hirsuta CSC1, a methanotroph able to accumulate PHAs.</title>
        <authorList>
            <person name="Bordel S."/>
            <person name="Rodriguez E."/>
            <person name="Gancedo J."/>
            <person name="Munoz R."/>
        </authorList>
    </citation>
    <scope>NUCLEOTIDE SEQUENCE [LARGE SCALE GENOMIC DNA]</scope>
    <source>
        <strain evidence="7 8">CSC1</strain>
    </source>
</reference>
<accession>A0A3M9XKV0</accession>
<dbReference type="EMBL" id="QWDD01000001">
    <property type="protein sequence ID" value="RNJ48406.1"/>
    <property type="molecule type" value="Genomic_DNA"/>
</dbReference>
<dbReference type="Pfam" id="PF01266">
    <property type="entry name" value="DAO"/>
    <property type="match status" value="1"/>
</dbReference>
<keyword evidence="3" id="KW-0274">FAD</keyword>
<proteinExistence type="inferred from homology"/>
<comment type="similarity">
    <text evidence="5">Belongs to the L2HGDH family.</text>
</comment>
<evidence type="ECO:0000313" key="7">
    <source>
        <dbReference type="EMBL" id="RNJ48406.1"/>
    </source>
</evidence>
<dbReference type="PANTHER" id="PTHR43104:SF4">
    <property type="entry name" value="L-2-HYDROXYGLUTARATE DEHYDROGENASE, MITOCHONDRIAL"/>
    <property type="match status" value="1"/>
</dbReference>
<evidence type="ECO:0000256" key="4">
    <source>
        <dbReference type="ARBA" id="ARBA00023002"/>
    </source>
</evidence>
<dbReference type="GO" id="GO:0047545">
    <property type="term" value="F:(S)-2-hydroxyglutarate dehydrogenase activity"/>
    <property type="evidence" value="ECO:0007669"/>
    <property type="project" value="TreeGrafter"/>
</dbReference>
<protein>
    <submittedName>
        <fullName evidence="7">NAD(P)/FAD-dependent oxidoreductase</fullName>
    </submittedName>
</protein>
<dbReference type="InterPro" id="IPR006076">
    <property type="entry name" value="FAD-dep_OxRdtase"/>
</dbReference>
<evidence type="ECO:0000256" key="3">
    <source>
        <dbReference type="ARBA" id="ARBA00022827"/>
    </source>
</evidence>
<dbReference type="AlphaFoldDB" id="A0A3M9XKV0"/>
<gene>
    <name evidence="7" type="ORF">D1O30_00965</name>
</gene>
<evidence type="ECO:0000256" key="5">
    <source>
        <dbReference type="ARBA" id="ARBA00037941"/>
    </source>
</evidence>
<dbReference type="PANTHER" id="PTHR43104">
    <property type="entry name" value="L-2-HYDROXYGLUTARATE DEHYDROGENASE, MITOCHONDRIAL"/>
    <property type="match status" value="1"/>
</dbReference>
<dbReference type="InterPro" id="IPR036188">
    <property type="entry name" value="FAD/NAD-bd_sf"/>
</dbReference>
<evidence type="ECO:0000313" key="8">
    <source>
        <dbReference type="Proteomes" id="UP000268623"/>
    </source>
</evidence>
<name>A0A3M9XKV0_9HYPH</name>
<evidence type="ECO:0000259" key="6">
    <source>
        <dbReference type="Pfam" id="PF01266"/>
    </source>
</evidence>
<comment type="caution">
    <text evidence="7">The sequence shown here is derived from an EMBL/GenBank/DDBJ whole genome shotgun (WGS) entry which is preliminary data.</text>
</comment>
<evidence type="ECO:0000256" key="1">
    <source>
        <dbReference type="ARBA" id="ARBA00001974"/>
    </source>
</evidence>
<dbReference type="SUPFAM" id="SSF51905">
    <property type="entry name" value="FAD/NAD(P)-binding domain"/>
    <property type="match status" value="1"/>
</dbReference>
<feature type="domain" description="FAD dependent oxidoreductase" evidence="6">
    <location>
        <begin position="7"/>
        <end position="368"/>
    </location>
</feature>
<keyword evidence="8" id="KW-1185">Reference proteome</keyword>
<dbReference type="Gene3D" id="3.50.50.60">
    <property type="entry name" value="FAD/NAD(P)-binding domain"/>
    <property type="match status" value="1"/>
</dbReference>
<comment type="cofactor">
    <cofactor evidence="1">
        <name>FAD</name>
        <dbReference type="ChEBI" id="CHEBI:57692"/>
    </cofactor>
</comment>
<evidence type="ECO:0000256" key="2">
    <source>
        <dbReference type="ARBA" id="ARBA00022630"/>
    </source>
</evidence>
<dbReference type="RefSeq" id="WP_123174409.1">
    <property type="nucleotide sequence ID" value="NZ_QWDD01000001.1"/>
</dbReference>
<dbReference type="Gene3D" id="3.30.9.10">
    <property type="entry name" value="D-Amino Acid Oxidase, subunit A, domain 2"/>
    <property type="match status" value="1"/>
</dbReference>
<keyword evidence="4" id="KW-0560">Oxidoreductase</keyword>
<sequence>MSGANIDVVIAGAGVVGLAVARALGETGYKVLVTESAPTIGSGVSSRNSEVIHAGLYYPPDSLKARLCRRGAELLYRYCLDRRVGFRRLGKLIVATQPDQKAKLDQIASNALASGVRDLIRLEAAEARKLEPSLACYGAILSPSTGIVDSHGLMLALQGDAEESGATFAFNAKVVGGAVTQSGITLHIRDRASDDVSSLETRAFVNAAGLGATTLSRAIDGFPPSMTPQLYLARGCYFTLSGRAPFSRLIYPVPVDGALGVHLTLDLAGQARFGPDIEWIDEIDYNVDPRRDEAFYDEIRRYWPALLDGVLLPGYAGVRPKISGRGKPAADFRVDGPRQHGVDGLVNLFGIESPGLTASLALAELVRDRLGETP</sequence>
<organism evidence="7 8">
    <name type="scientific">Methylocystis hirsuta</name>
    <dbReference type="NCBI Taxonomy" id="369798"/>
    <lineage>
        <taxon>Bacteria</taxon>
        <taxon>Pseudomonadati</taxon>
        <taxon>Pseudomonadota</taxon>
        <taxon>Alphaproteobacteria</taxon>
        <taxon>Hyphomicrobiales</taxon>
        <taxon>Methylocystaceae</taxon>
        <taxon>Methylocystis</taxon>
    </lineage>
</organism>